<feature type="chain" id="PRO_5005656686" evidence="1">
    <location>
        <begin position="21"/>
        <end position="91"/>
    </location>
</feature>
<keyword evidence="1" id="KW-0732">Signal</keyword>
<proteinExistence type="predicted"/>
<dbReference type="Proteomes" id="UP000036681">
    <property type="component" value="Unplaced"/>
</dbReference>
<reference evidence="3" key="1">
    <citation type="submission" date="2017-02" db="UniProtKB">
        <authorList>
            <consortium name="WormBaseParasite"/>
        </authorList>
    </citation>
    <scope>IDENTIFICATION</scope>
</reference>
<evidence type="ECO:0000313" key="3">
    <source>
        <dbReference type="WBParaSite" id="ALUE_0000575001-mRNA-1"/>
    </source>
</evidence>
<dbReference type="WBParaSite" id="ALUE_0000575001-mRNA-1">
    <property type="protein sequence ID" value="ALUE_0000575001-mRNA-1"/>
    <property type="gene ID" value="ALUE_0000575001"/>
</dbReference>
<sequence length="91" mass="10709">MRNYEHIGLNFLFLRVSSSAVDLVDFFASAEEDAIPIQHCINNRADVEWLHGTFRRKSDSRLQQRWLPLQEGSFQWILREHQASSSLLIEH</sequence>
<dbReference type="AlphaFoldDB" id="A0A0M3HT39"/>
<accession>A0A0M3HT39</accession>
<evidence type="ECO:0000313" key="2">
    <source>
        <dbReference type="Proteomes" id="UP000036681"/>
    </source>
</evidence>
<keyword evidence="2" id="KW-1185">Reference proteome</keyword>
<name>A0A0M3HT39_ASCLU</name>
<feature type="signal peptide" evidence="1">
    <location>
        <begin position="1"/>
        <end position="20"/>
    </location>
</feature>
<evidence type="ECO:0000256" key="1">
    <source>
        <dbReference type="SAM" id="SignalP"/>
    </source>
</evidence>
<protein>
    <submittedName>
        <fullName evidence="3">Secreted protein</fullName>
    </submittedName>
</protein>
<organism evidence="2 3">
    <name type="scientific">Ascaris lumbricoides</name>
    <name type="common">Giant roundworm</name>
    <dbReference type="NCBI Taxonomy" id="6252"/>
    <lineage>
        <taxon>Eukaryota</taxon>
        <taxon>Metazoa</taxon>
        <taxon>Ecdysozoa</taxon>
        <taxon>Nematoda</taxon>
        <taxon>Chromadorea</taxon>
        <taxon>Rhabditida</taxon>
        <taxon>Spirurina</taxon>
        <taxon>Ascaridomorpha</taxon>
        <taxon>Ascaridoidea</taxon>
        <taxon>Ascarididae</taxon>
        <taxon>Ascaris</taxon>
    </lineage>
</organism>